<dbReference type="Pfam" id="PF04542">
    <property type="entry name" value="Sigma70_r2"/>
    <property type="match status" value="1"/>
</dbReference>
<proteinExistence type="predicted"/>
<keyword evidence="2" id="KW-0731">Sigma factor</keyword>
<feature type="domain" description="RNA polymerase sigma-70 region 3" evidence="5">
    <location>
        <begin position="99"/>
        <end position="163"/>
    </location>
</feature>
<organism evidence="8 9">
    <name type="scientific">Luedemannella flava</name>
    <dbReference type="NCBI Taxonomy" id="349316"/>
    <lineage>
        <taxon>Bacteria</taxon>
        <taxon>Bacillati</taxon>
        <taxon>Actinomycetota</taxon>
        <taxon>Actinomycetes</taxon>
        <taxon>Micromonosporales</taxon>
        <taxon>Micromonosporaceae</taxon>
        <taxon>Luedemannella</taxon>
    </lineage>
</organism>
<dbReference type="InterPro" id="IPR007627">
    <property type="entry name" value="RNA_pol_sigma70_r2"/>
</dbReference>
<dbReference type="NCBIfam" id="TIGR02937">
    <property type="entry name" value="sigma70-ECF"/>
    <property type="match status" value="1"/>
</dbReference>
<evidence type="ECO:0000256" key="4">
    <source>
        <dbReference type="ARBA" id="ARBA00023163"/>
    </source>
</evidence>
<dbReference type="PANTHER" id="PTHR30385:SF7">
    <property type="entry name" value="RNA POLYMERASE SIGMA FACTOR FLIA"/>
    <property type="match status" value="1"/>
</dbReference>
<evidence type="ECO:0000313" key="9">
    <source>
        <dbReference type="Proteomes" id="UP001500218"/>
    </source>
</evidence>
<name>A0ABN2MDM9_9ACTN</name>
<dbReference type="InterPro" id="IPR007624">
    <property type="entry name" value="RNA_pol_sigma70_r3"/>
</dbReference>
<evidence type="ECO:0000256" key="2">
    <source>
        <dbReference type="ARBA" id="ARBA00023082"/>
    </source>
</evidence>
<keyword evidence="3" id="KW-0238">DNA-binding</keyword>
<evidence type="ECO:0000256" key="3">
    <source>
        <dbReference type="ARBA" id="ARBA00023125"/>
    </source>
</evidence>
<dbReference type="Gene3D" id="1.10.1740.10">
    <property type="match status" value="1"/>
</dbReference>
<protein>
    <submittedName>
        <fullName evidence="8">FliA/WhiG family RNA polymerase sigma factor</fullName>
    </submittedName>
</protein>
<keyword evidence="9" id="KW-1185">Reference proteome</keyword>
<dbReference type="CDD" id="cd06171">
    <property type="entry name" value="Sigma70_r4"/>
    <property type="match status" value="1"/>
</dbReference>
<dbReference type="Gene3D" id="1.20.140.160">
    <property type="match status" value="1"/>
</dbReference>
<accession>A0ABN2MDM9</accession>
<dbReference type="RefSeq" id="WP_344135225.1">
    <property type="nucleotide sequence ID" value="NZ_BAAALT010000149.1"/>
</dbReference>
<gene>
    <name evidence="8" type="ORF">GCM10009682_43160</name>
</gene>
<sequence length="289" mass="31422">MPAVSTDRALEDLVREHVPLVGHLVRELLGRVPAHVNRDDLTSAGLAALVSAARAYDPERGIPFQRFAGMRIRGGLLDELRGLDWASRSVRQRARQTETIRQELTSAMGRVPTNAEVAQTLGIAVDEVAAVDEDVQRAVVLSLQGFTAGTAEDMVTESTAGPEDLILHRERIGYLHQAIEALPDRLRTVVRGYFLEERPMAEIAEELGVTESRVSQLRAEALGLLRDGLNTQLDPDMVATPERPDGCVARRRASYYAEVAAKGDLRSRLAMTDLNGLPATGQSSANVAA</sequence>
<evidence type="ECO:0000259" key="7">
    <source>
        <dbReference type="Pfam" id="PF04545"/>
    </source>
</evidence>
<evidence type="ECO:0000259" key="5">
    <source>
        <dbReference type="Pfam" id="PF04539"/>
    </source>
</evidence>
<evidence type="ECO:0000259" key="6">
    <source>
        <dbReference type="Pfam" id="PF04542"/>
    </source>
</evidence>
<dbReference type="Pfam" id="PF04539">
    <property type="entry name" value="Sigma70_r3"/>
    <property type="match status" value="1"/>
</dbReference>
<dbReference type="PRINTS" id="PR00046">
    <property type="entry name" value="SIGMA70FCT"/>
</dbReference>
<reference evidence="8 9" key="1">
    <citation type="journal article" date="2019" name="Int. J. Syst. Evol. Microbiol.">
        <title>The Global Catalogue of Microorganisms (GCM) 10K type strain sequencing project: providing services to taxonomists for standard genome sequencing and annotation.</title>
        <authorList>
            <consortium name="The Broad Institute Genomics Platform"/>
            <consortium name="The Broad Institute Genome Sequencing Center for Infectious Disease"/>
            <person name="Wu L."/>
            <person name="Ma J."/>
        </authorList>
    </citation>
    <scope>NUCLEOTIDE SEQUENCE [LARGE SCALE GENOMIC DNA]</scope>
    <source>
        <strain evidence="8 9">JCM 13250</strain>
    </source>
</reference>
<dbReference type="InterPro" id="IPR012845">
    <property type="entry name" value="RNA_pol_sigma_FliA_WhiG"/>
</dbReference>
<comment type="caution">
    <text evidence="8">The sequence shown here is derived from an EMBL/GenBank/DDBJ whole genome shotgun (WGS) entry which is preliminary data.</text>
</comment>
<feature type="domain" description="RNA polymerase sigma-70 region 2" evidence="6">
    <location>
        <begin position="13"/>
        <end position="85"/>
    </location>
</feature>
<dbReference type="Pfam" id="PF04545">
    <property type="entry name" value="Sigma70_r4"/>
    <property type="match status" value="1"/>
</dbReference>
<dbReference type="InterPro" id="IPR013325">
    <property type="entry name" value="RNA_pol_sigma_r2"/>
</dbReference>
<dbReference type="PANTHER" id="PTHR30385">
    <property type="entry name" value="SIGMA FACTOR F FLAGELLAR"/>
    <property type="match status" value="1"/>
</dbReference>
<evidence type="ECO:0000256" key="1">
    <source>
        <dbReference type="ARBA" id="ARBA00023015"/>
    </source>
</evidence>
<feature type="domain" description="RNA polymerase sigma-70 region 4" evidence="7">
    <location>
        <begin position="178"/>
        <end position="226"/>
    </location>
</feature>
<dbReference type="InterPro" id="IPR007630">
    <property type="entry name" value="RNA_pol_sigma70_r4"/>
</dbReference>
<evidence type="ECO:0000313" key="8">
    <source>
        <dbReference type="EMBL" id="GAA1817692.1"/>
    </source>
</evidence>
<dbReference type="SUPFAM" id="SSF88659">
    <property type="entry name" value="Sigma3 and sigma4 domains of RNA polymerase sigma factors"/>
    <property type="match status" value="2"/>
</dbReference>
<dbReference type="NCBIfam" id="TIGR02479">
    <property type="entry name" value="FliA_WhiG"/>
    <property type="match status" value="1"/>
</dbReference>
<keyword evidence="4" id="KW-0804">Transcription</keyword>
<keyword evidence="1" id="KW-0805">Transcription regulation</keyword>
<dbReference type="InterPro" id="IPR014284">
    <property type="entry name" value="RNA_pol_sigma-70_dom"/>
</dbReference>
<dbReference type="PIRSF" id="PIRSF000770">
    <property type="entry name" value="RNA_pol_sigma-SigE/K"/>
    <property type="match status" value="1"/>
</dbReference>
<dbReference type="EMBL" id="BAAALT010000149">
    <property type="protein sequence ID" value="GAA1817692.1"/>
    <property type="molecule type" value="Genomic_DNA"/>
</dbReference>
<dbReference type="InterPro" id="IPR000943">
    <property type="entry name" value="RNA_pol_sigma70"/>
</dbReference>
<dbReference type="InterPro" id="IPR013324">
    <property type="entry name" value="RNA_pol_sigma_r3/r4-like"/>
</dbReference>
<dbReference type="Proteomes" id="UP001500218">
    <property type="component" value="Unassembled WGS sequence"/>
</dbReference>
<dbReference type="SUPFAM" id="SSF88946">
    <property type="entry name" value="Sigma2 domain of RNA polymerase sigma factors"/>
    <property type="match status" value="1"/>
</dbReference>